<dbReference type="PANTHER" id="PTHR47027:SF20">
    <property type="entry name" value="REVERSE TRANSCRIPTASE-LIKE PROTEIN WITH RNA-DIRECTED DNA POLYMERASE DOMAIN"/>
    <property type="match status" value="1"/>
</dbReference>
<organism evidence="3">
    <name type="scientific">Echinostoma caproni</name>
    <dbReference type="NCBI Taxonomy" id="27848"/>
    <lineage>
        <taxon>Eukaryota</taxon>
        <taxon>Metazoa</taxon>
        <taxon>Spiralia</taxon>
        <taxon>Lophotrochozoa</taxon>
        <taxon>Platyhelminthes</taxon>
        <taxon>Trematoda</taxon>
        <taxon>Digenea</taxon>
        <taxon>Plagiorchiida</taxon>
        <taxon>Echinostomata</taxon>
        <taxon>Echinostomatoidea</taxon>
        <taxon>Echinostomatidae</taxon>
        <taxon>Echinostoma</taxon>
    </lineage>
</organism>
<keyword evidence="2" id="KW-1185">Reference proteome</keyword>
<evidence type="ECO:0000313" key="1">
    <source>
        <dbReference type="EMBL" id="VDP47976.1"/>
    </source>
</evidence>
<dbReference type="WBParaSite" id="ECPE_0000185901-mRNA-1">
    <property type="protein sequence ID" value="ECPE_0000185901-mRNA-1"/>
    <property type="gene ID" value="ECPE_0000185901"/>
</dbReference>
<evidence type="ECO:0000313" key="3">
    <source>
        <dbReference type="WBParaSite" id="ECPE_0000185901-mRNA-1"/>
    </source>
</evidence>
<reference evidence="3" key="1">
    <citation type="submission" date="2016-06" db="UniProtKB">
        <authorList>
            <consortium name="WormBaseParasite"/>
        </authorList>
    </citation>
    <scope>IDENTIFICATION</scope>
</reference>
<protein>
    <submittedName>
        <fullName evidence="1 3">Uncharacterized protein</fullName>
    </submittedName>
</protein>
<dbReference type="Proteomes" id="UP000272942">
    <property type="component" value="Unassembled WGS sequence"/>
</dbReference>
<sequence length="114" mass="12995">MLQDWISCSPVLKLSDQDLVVVDYYSYVGSCVTNDGSAAKEITARISKARAAYAELKHFWRRRDVSLKLKGRVYCATVRAVLLYGCETLSLRLDNIRRLEVFDYRCLRSSAHVG</sequence>
<dbReference type="PANTHER" id="PTHR47027">
    <property type="entry name" value="REVERSE TRANSCRIPTASE DOMAIN-CONTAINING PROTEIN"/>
    <property type="match status" value="1"/>
</dbReference>
<dbReference type="OrthoDB" id="6279956at2759"/>
<reference evidence="1 2" key="2">
    <citation type="submission" date="2018-11" db="EMBL/GenBank/DDBJ databases">
        <authorList>
            <consortium name="Pathogen Informatics"/>
        </authorList>
    </citation>
    <scope>NUCLEOTIDE SEQUENCE [LARGE SCALE GENOMIC DNA]</scope>
    <source>
        <strain evidence="1 2">Egypt</strain>
    </source>
</reference>
<gene>
    <name evidence="1" type="ORF">ECPE_LOCUS1859</name>
</gene>
<name>A0A183A4H4_9TREM</name>
<proteinExistence type="predicted"/>
<evidence type="ECO:0000313" key="2">
    <source>
        <dbReference type="Proteomes" id="UP000272942"/>
    </source>
</evidence>
<accession>A0A183A4H4</accession>
<dbReference type="EMBL" id="UZAN01017326">
    <property type="protein sequence ID" value="VDP47976.1"/>
    <property type="molecule type" value="Genomic_DNA"/>
</dbReference>
<dbReference type="AlphaFoldDB" id="A0A183A4H4"/>